<comment type="caution">
    <text evidence="1">The sequence shown here is derived from an EMBL/GenBank/DDBJ whole genome shotgun (WGS) entry which is preliminary data.</text>
</comment>
<evidence type="ECO:0000313" key="1">
    <source>
        <dbReference type="EMBL" id="CAG8589786.1"/>
    </source>
</evidence>
<keyword evidence="2" id="KW-1185">Reference proteome</keyword>
<name>A0A9N9G785_9GLOM</name>
<proteinExistence type="predicted"/>
<evidence type="ECO:0000313" key="2">
    <source>
        <dbReference type="Proteomes" id="UP000789572"/>
    </source>
</evidence>
<dbReference type="AlphaFoldDB" id="A0A9N9G785"/>
<sequence>PKSHIDIKNIDPVFALPLVTLLLPWKIFHSGSNHDSGLSTKCDRHINSNTEYENDSIKYGMPYFLVIKWVTWV</sequence>
<reference evidence="1" key="1">
    <citation type="submission" date="2021-06" db="EMBL/GenBank/DDBJ databases">
        <authorList>
            <person name="Kallberg Y."/>
            <person name="Tangrot J."/>
            <person name="Rosling A."/>
        </authorList>
    </citation>
    <scope>NUCLEOTIDE SEQUENCE</scope>
    <source>
        <strain evidence="1">IA702</strain>
    </source>
</reference>
<dbReference type="EMBL" id="CAJVPJ010001402">
    <property type="protein sequence ID" value="CAG8589786.1"/>
    <property type="molecule type" value="Genomic_DNA"/>
</dbReference>
<gene>
    <name evidence="1" type="ORF">POCULU_LOCUS6913</name>
</gene>
<accession>A0A9N9G785</accession>
<feature type="non-terminal residue" evidence="1">
    <location>
        <position position="1"/>
    </location>
</feature>
<protein>
    <submittedName>
        <fullName evidence="1">4574_t:CDS:1</fullName>
    </submittedName>
</protein>
<dbReference type="Proteomes" id="UP000789572">
    <property type="component" value="Unassembled WGS sequence"/>
</dbReference>
<organism evidence="1 2">
    <name type="scientific">Paraglomus occultum</name>
    <dbReference type="NCBI Taxonomy" id="144539"/>
    <lineage>
        <taxon>Eukaryota</taxon>
        <taxon>Fungi</taxon>
        <taxon>Fungi incertae sedis</taxon>
        <taxon>Mucoromycota</taxon>
        <taxon>Glomeromycotina</taxon>
        <taxon>Glomeromycetes</taxon>
        <taxon>Paraglomerales</taxon>
        <taxon>Paraglomeraceae</taxon>
        <taxon>Paraglomus</taxon>
    </lineage>
</organism>